<name>A0A0R3TYY7_RODNA</name>
<gene>
    <name evidence="2" type="ORF">HNAJ_LOCUS13060</name>
</gene>
<feature type="compositionally biased region" description="Basic and acidic residues" evidence="1">
    <location>
        <begin position="59"/>
        <end position="78"/>
    </location>
</feature>
<dbReference type="AlphaFoldDB" id="A0A0R3TYY7"/>
<evidence type="ECO:0000313" key="2">
    <source>
        <dbReference type="EMBL" id="VDO14831.1"/>
    </source>
</evidence>
<keyword evidence="3" id="KW-1185">Reference proteome</keyword>
<evidence type="ECO:0000256" key="1">
    <source>
        <dbReference type="SAM" id="MobiDB-lite"/>
    </source>
</evidence>
<feature type="region of interest" description="Disordered" evidence="1">
    <location>
        <begin position="28"/>
        <end position="78"/>
    </location>
</feature>
<feature type="compositionally biased region" description="Basic residues" evidence="1">
    <location>
        <begin position="49"/>
        <end position="58"/>
    </location>
</feature>
<organism evidence="4">
    <name type="scientific">Rodentolepis nana</name>
    <name type="common">Dwarf tapeworm</name>
    <name type="synonym">Hymenolepis nana</name>
    <dbReference type="NCBI Taxonomy" id="102285"/>
    <lineage>
        <taxon>Eukaryota</taxon>
        <taxon>Metazoa</taxon>
        <taxon>Spiralia</taxon>
        <taxon>Lophotrochozoa</taxon>
        <taxon>Platyhelminthes</taxon>
        <taxon>Cestoda</taxon>
        <taxon>Eucestoda</taxon>
        <taxon>Cyclophyllidea</taxon>
        <taxon>Hymenolepididae</taxon>
        <taxon>Rodentolepis</taxon>
    </lineage>
</organism>
<evidence type="ECO:0000313" key="3">
    <source>
        <dbReference type="Proteomes" id="UP000278807"/>
    </source>
</evidence>
<dbReference type="Proteomes" id="UP000278807">
    <property type="component" value="Unassembled WGS sequence"/>
</dbReference>
<reference evidence="2 3" key="2">
    <citation type="submission" date="2018-11" db="EMBL/GenBank/DDBJ databases">
        <authorList>
            <consortium name="Pathogen Informatics"/>
        </authorList>
    </citation>
    <scope>NUCLEOTIDE SEQUENCE [LARGE SCALE GENOMIC DNA]</scope>
</reference>
<dbReference type="WBParaSite" id="HNAJ_0001308601-mRNA-1">
    <property type="protein sequence ID" value="HNAJ_0001308601-mRNA-1"/>
    <property type="gene ID" value="HNAJ_0001308601"/>
</dbReference>
<accession>A0A0R3TYY7</accession>
<evidence type="ECO:0000313" key="4">
    <source>
        <dbReference type="WBParaSite" id="HNAJ_0001308601-mRNA-1"/>
    </source>
</evidence>
<protein>
    <submittedName>
        <fullName evidence="2 4">Uncharacterized protein</fullName>
    </submittedName>
</protein>
<reference evidence="4" key="1">
    <citation type="submission" date="2017-02" db="UniProtKB">
        <authorList>
            <consortium name="WormBaseParasite"/>
        </authorList>
    </citation>
    <scope>IDENTIFICATION</scope>
</reference>
<sequence>MVEYGIRQIQENEADSLKYFKFDDEIEENGEDTGEDSVAKTASEVHKDKKDKKSRKRRMQEAEEAKMAAKTEDVDSKR</sequence>
<dbReference type="EMBL" id="UZAE01014931">
    <property type="protein sequence ID" value="VDO14831.1"/>
    <property type="molecule type" value="Genomic_DNA"/>
</dbReference>
<proteinExistence type="predicted"/>